<comment type="caution">
    <text evidence="1">The sequence shown here is derived from an EMBL/GenBank/DDBJ whole genome shotgun (WGS) entry which is preliminary data.</text>
</comment>
<gene>
    <name evidence="1" type="ORF">MNOR_LOCUS38551</name>
</gene>
<name>A0AAV2SND4_MEGNR</name>
<reference evidence="1 2" key="1">
    <citation type="submission" date="2024-05" db="EMBL/GenBank/DDBJ databases">
        <authorList>
            <person name="Wallberg A."/>
        </authorList>
    </citation>
    <scope>NUCLEOTIDE SEQUENCE [LARGE SCALE GENOMIC DNA]</scope>
</reference>
<evidence type="ECO:0000313" key="1">
    <source>
        <dbReference type="EMBL" id="CAL4213373.1"/>
    </source>
</evidence>
<dbReference type="AlphaFoldDB" id="A0AAV2SND4"/>
<proteinExistence type="predicted"/>
<keyword evidence="2" id="KW-1185">Reference proteome</keyword>
<organism evidence="1 2">
    <name type="scientific">Meganyctiphanes norvegica</name>
    <name type="common">Northern krill</name>
    <name type="synonym">Thysanopoda norvegica</name>
    <dbReference type="NCBI Taxonomy" id="48144"/>
    <lineage>
        <taxon>Eukaryota</taxon>
        <taxon>Metazoa</taxon>
        <taxon>Ecdysozoa</taxon>
        <taxon>Arthropoda</taxon>
        <taxon>Crustacea</taxon>
        <taxon>Multicrustacea</taxon>
        <taxon>Malacostraca</taxon>
        <taxon>Eumalacostraca</taxon>
        <taxon>Eucarida</taxon>
        <taxon>Euphausiacea</taxon>
        <taxon>Euphausiidae</taxon>
        <taxon>Meganyctiphanes</taxon>
    </lineage>
</organism>
<dbReference type="EMBL" id="CAXKWB010089040">
    <property type="protein sequence ID" value="CAL4213373.1"/>
    <property type="molecule type" value="Genomic_DNA"/>
</dbReference>
<protein>
    <submittedName>
        <fullName evidence="1">Uncharacterized protein</fullName>
    </submittedName>
</protein>
<evidence type="ECO:0000313" key="2">
    <source>
        <dbReference type="Proteomes" id="UP001497623"/>
    </source>
</evidence>
<sequence>MTVFCCAKVCPRGYALKILCITSLEDLPHRSSIIFCWDTGPGFCSTPEIISSICKHCLLIRLALKPRSNVAEFERIMDARHIIFINPKTLLIFKLCMYSNACLS</sequence>
<accession>A0AAV2SND4</accession>
<dbReference type="Proteomes" id="UP001497623">
    <property type="component" value="Unassembled WGS sequence"/>
</dbReference>